<evidence type="ECO:0008006" key="6">
    <source>
        <dbReference type="Google" id="ProtNLM"/>
    </source>
</evidence>
<dbReference type="EMBL" id="CANL01000027">
    <property type="protein sequence ID" value="CCM64076.1"/>
    <property type="molecule type" value="Genomic_DNA"/>
</dbReference>
<dbReference type="SUPFAM" id="SSF51556">
    <property type="entry name" value="Metallo-dependent hydrolases"/>
    <property type="match status" value="1"/>
</dbReference>
<evidence type="ECO:0000313" key="4">
    <source>
        <dbReference type="EMBL" id="CCM64076.1"/>
    </source>
</evidence>
<dbReference type="InterPro" id="IPR032466">
    <property type="entry name" value="Metal_Hydrolase"/>
</dbReference>
<dbReference type="Gene3D" id="3.20.20.140">
    <property type="entry name" value="Metal-dependent hydrolases"/>
    <property type="match status" value="1"/>
</dbReference>
<dbReference type="AlphaFoldDB" id="R4Z439"/>
<gene>
    <name evidence="4" type="ORF">BN381_330061</name>
</gene>
<dbReference type="HOGENOM" id="CLU_1591558_0_0_11"/>
<dbReference type="eggNOG" id="COG1820">
    <property type="taxonomic scope" value="Bacteria"/>
</dbReference>
<feature type="compositionally biased region" description="Basic and acidic residues" evidence="3">
    <location>
        <begin position="126"/>
        <end position="139"/>
    </location>
</feature>
<name>R4Z439_9ACTN</name>
<evidence type="ECO:0000256" key="2">
    <source>
        <dbReference type="ARBA" id="ARBA00022801"/>
    </source>
</evidence>
<feature type="compositionally biased region" description="Basic residues" evidence="3">
    <location>
        <begin position="140"/>
        <end position="154"/>
    </location>
</feature>
<accession>R4Z439</accession>
<protein>
    <recommendedName>
        <fullName evidence="6">N-acetylglucosamine-6-phosphate deacetylase</fullName>
    </recommendedName>
</protein>
<comment type="similarity">
    <text evidence="1">Belongs to the metallo-dependent hydrolases superfamily. NagA family.</text>
</comment>
<proteinExistence type="inferred from homology"/>
<organism evidence="4 5">
    <name type="scientific">Candidatus Neomicrothrix parvicella RN1</name>
    <dbReference type="NCBI Taxonomy" id="1229780"/>
    <lineage>
        <taxon>Bacteria</taxon>
        <taxon>Bacillati</taxon>
        <taxon>Actinomycetota</taxon>
        <taxon>Acidimicrobiia</taxon>
        <taxon>Acidimicrobiales</taxon>
        <taxon>Microthrixaceae</taxon>
        <taxon>Candidatus Neomicrothrix</taxon>
    </lineage>
</organism>
<dbReference type="PANTHER" id="PTHR11113:SF14">
    <property type="entry name" value="N-ACETYLGLUCOSAMINE-6-PHOSPHATE DEACETYLASE"/>
    <property type="match status" value="1"/>
</dbReference>
<feature type="region of interest" description="Disordered" evidence="3">
    <location>
        <begin position="98"/>
        <end position="167"/>
    </location>
</feature>
<dbReference type="STRING" id="1229780.BN381_330061"/>
<dbReference type="Proteomes" id="UP000018291">
    <property type="component" value="Unassembled WGS sequence"/>
</dbReference>
<feature type="compositionally biased region" description="Basic residues" evidence="3">
    <location>
        <begin position="114"/>
        <end position="125"/>
    </location>
</feature>
<feature type="compositionally biased region" description="Basic and acidic residues" evidence="3">
    <location>
        <begin position="155"/>
        <end position="167"/>
    </location>
</feature>
<sequence>MAWAPWRRWLAANGVTSVAPTFITGPLDKMLAQVEDAHRHAGASPGSAQAGARLLGAHLEGPFISPDRLGAHRAQWRRDPDSKHLVALAGVTPGALGIVTLAPRQRPAWPPPTRTRRARHRRGGRRRGEQGRPDREHPPVRRRRRPRAGGRHPHRGDGGGRTDQRRV</sequence>
<comment type="caution">
    <text evidence="4">The sequence shown here is derived from an EMBL/GenBank/DDBJ whole genome shotgun (WGS) entry which is preliminary data.</text>
</comment>
<evidence type="ECO:0000256" key="1">
    <source>
        <dbReference type="ARBA" id="ARBA00010716"/>
    </source>
</evidence>
<reference evidence="4 5" key="1">
    <citation type="journal article" date="2013" name="ISME J.">
        <title>Metabolic model for the filamentous 'Candidatus Microthrix parvicella' based on genomic and metagenomic analyses.</title>
        <authorList>
            <person name="Jon McIlroy S."/>
            <person name="Kristiansen R."/>
            <person name="Albertsen M."/>
            <person name="Michael Karst S."/>
            <person name="Rossetti S."/>
            <person name="Lund Nielsen J."/>
            <person name="Tandoi V."/>
            <person name="James Seviour R."/>
            <person name="Nielsen P.H."/>
        </authorList>
    </citation>
    <scope>NUCLEOTIDE SEQUENCE [LARGE SCALE GENOMIC DNA]</scope>
    <source>
        <strain evidence="4 5">RN1</strain>
    </source>
</reference>
<dbReference type="PANTHER" id="PTHR11113">
    <property type="entry name" value="N-ACETYLGLUCOSAMINE-6-PHOSPHATE DEACETYLASE"/>
    <property type="match status" value="1"/>
</dbReference>
<evidence type="ECO:0000256" key="3">
    <source>
        <dbReference type="SAM" id="MobiDB-lite"/>
    </source>
</evidence>
<dbReference type="GO" id="GO:0006046">
    <property type="term" value="P:N-acetylglucosamine catabolic process"/>
    <property type="evidence" value="ECO:0007669"/>
    <property type="project" value="TreeGrafter"/>
</dbReference>
<dbReference type="GO" id="GO:0008448">
    <property type="term" value="F:N-acetylglucosamine-6-phosphate deacetylase activity"/>
    <property type="evidence" value="ECO:0007669"/>
    <property type="project" value="TreeGrafter"/>
</dbReference>
<evidence type="ECO:0000313" key="5">
    <source>
        <dbReference type="Proteomes" id="UP000018291"/>
    </source>
</evidence>
<keyword evidence="2" id="KW-0378">Hydrolase</keyword>
<keyword evidence="5" id="KW-1185">Reference proteome</keyword>